<dbReference type="InterPro" id="IPR006076">
    <property type="entry name" value="FAD-dep_OxRdtase"/>
</dbReference>
<dbReference type="Pfam" id="PF00355">
    <property type="entry name" value="Rieske"/>
    <property type="match status" value="1"/>
</dbReference>
<proteinExistence type="predicted"/>
<evidence type="ECO:0000256" key="3">
    <source>
        <dbReference type="ARBA" id="ARBA00023004"/>
    </source>
</evidence>
<sequence>MTSLWLDRPDLPTYPRVPAGRGFGAVVVGGGLTGLTTALLLARAGCSVAVLEARTLGAVTTGNTTGKVTVLQGTKLARIARRHSRRTLGAYVEANTEGQQWLLRYCAEHDVPVQRRPDLTFAQTEEGRDVVGAVQDAAREAGLPVEWLEDPGLPFPTRGAVRLANQAQLNAGDLLVALARDLERHGGEIFEHSRVLGVRGDRPARLRLADGEVRADRVVLATGTPMLDRGGFFARLAPSRTHALALTVPGPLPQVMAIAADAPSHSLRTAEVTGGERLVVAGGSHPGGRAVSPREHVEELTRWATTHFPGATVTHRWSAQDYRGADELPSVGPLLPGSDRLFVATGFDKWGLAMGVAAALALSSAILEGHMPWARAVRTWRPNAVTGLDRTVRLNAGVAARLVADHASPRVRSTAVVPPEGQGRVELRGRRLVAVSTVDGVIRRVSATCTHLGGVVSWNDAEMSWDCPLHGSRFAADGTVLEGPATCALRALAER</sequence>
<dbReference type="GO" id="GO:0051537">
    <property type="term" value="F:2 iron, 2 sulfur cluster binding"/>
    <property type="evidence" value="ECO:0007669"/>
    <property type="project" value="UniProtKB-KW"/>
</dbReference>
<dbReference type="InterPro" id="IPR036922">
    <property type="entry name" value="Rieske_2Fe-2S_sf"/>
</dbReference>
<accession>A0A7J5UQ14</accession>
<dbReference type="AlphaFoldDB" id="A0A7J5UQ14"/>
<dbReference type="GO" id="GO:0004497">
    <property type="term" value="F:monooxygenase activity"/>
    <property type="evidence" value="ECO:0007669"/>
    <property type="project" value="UniProtKB-ARBA"/>
</dbReference>
<dbReference type="PANTHER" id="PTHR13847">
    <property type="entry name" value="SARCOSINE DEHYDROGENASE-RELATED"/>
    <property type="match status" value="1"/>
</dbReference>
<evidence type="ECO:0000313" key="7">
    <source>
        <dbReference type="EMBL" id="KAE8764502.1"/>
    </source>
</evidence>
<evidence type="ECO:0000256" key="5">
    <source>
        <dbReference type="ARBA" id="ARBA00023157"/>
    </source>
</evidence>
<evidence type="ECO:0000256" key="4">
    <source>
        <dbReference type="ARBA" id="ARBA00023014"/>
    </source>
</evidence>
<dbReference type="GO" id="GO:0005737">
    <property type="term" value="C:cytoplasm"/>
    <property type="evidence" value="ECO:0007669"/>
    <property type="project" value="TreeGrafter"/>
</dbReference>
<dbReference type="InterPro" id="IPR005805">
    <property type="entry name" value="Rieske_Fe-S_prot_C"/>
</dbReference>
<dbReference type="GO" id="GO:0016020">
    <property type="term" value="C:membrane"/>
    <property type="evidence" value="ECO:0007669"/>
    <property type="project" value="InterPro"/>
</dbReference>
<dbReference type="Pfam" id="PF01266">
    <property type="entry name" value="DAO"/>
    <property type="match status" value="1"/>
</dbReference>
<keyword evidence="4" id="KW-0411">Iron-sulfur</keyword>
<dbReference type="Gene3D" id="3.50.50.60">
    <property type="entry name" value="FAD/NAD(P)-binding domain"/>
    <property type="match status" value="1"/>
</dbReference>
<keyword evidence="2" id="KW-0479">Metal-binding</keyword>
<dbReference type="InterPro" id="IPR017941">
    <property type="entry name" value="Rieske_2Fe-2S"/>
</dbReference>
<evidence type="ECO:0000259" key="6">
    <source>
        <dbReference type="PROSITE" id="PS51296"/>
    </source>
</evidence>
<dbReference type="PANTHER" id="PTHR13847:SF274">
    <property type="entry name" value="RIESKE 2FE-2S IRON-SULFUR PROTEIN YHFW-RELATED"/>
    <property type="match status" value="1"/>
</dbReference>
<dbReference type="OrthoDB" id="9767869at2"/>
<dbReference type="GO" id="GO:0016705">
    <property type="term" value="F:oxidoreductase activity, acting on paired donors, with incorporation or reduction of molecular oxygen"/>
    <property type="evidence" value="ECO:0007669"/>
    <property type="project" value="UniProtKB-ARBA"/>
</dbReference>
<comment type="caution">
    <text evidence="7">The sequence shown here is derived from an EMBL/GenBank/DDBJ whole genome shotgun (WGS) entry which is preliminary data.</text>
</comment>
<evidence type="ECO:0000256" key="1">
    <source>
        <dbReference type="ARBA" id="ARBA00022714"/>
    </source>
</evidence>
<dbReference type="PRINTS" id="PR00162">
    <property type="entry name" value="RIESKE"/>
</dbReference>
<evidence type="ECO:0000313" key="8">
    <source>
        <dbReference type="Proteomes" id="UP000451860"/>
    </source>
</evidence>
<dbReference type="Gene3D" id="2.102.10.10">
    <property type="entry name" value="Rieske [2Fe-2S] iron-sulphur domain"/>
    <property type="match status" value="1"/>
</dbReference>
<gene>
    <name evidence="7" type="ORF">GB883_08825</name>
</gene>
<protein>
    <submittedName>
        <fullName evidence="7">FAD-dependent oxidoreductase</fullName>
    </submittedName>
</protein>
<keyword evidence="3" id="KW-0408">Iron</keyword>
<feature type="domain" description="Rieske" evidence="6">
    <location>
        <begin position="409"/>
        <end position="495"/>
    </location>
</feature>
<organism evidence="7 8">
    <name type="scientific">Georgenia thermotolerans</name>
    <dbReference type="NCBI Taxonomy" id="527326"/>
    <lineage>
        <taxon>Bacteria</taxon>
        <taxon>Bacillati</taxon>
        <taxon>Actinomycetota</taxon>
        <taxon>Actinomycetes</taxon>
        <taxon>Micrococcales</taxon>
        <taxon>Bogoriellaceae</taxon>
        <taxon>Georgenia</taxon>
    </lineage>
</organism>
<dbReference type="EMBL" id="WHJE01000031">
    <property type="protein sequence ID" value="KAE8764502.1"/>
    <property type="molecule type" value="Genomic_DNA"/>
</dbReference>
<dbReference type="SUPFAM" id="SSF51905">
    <property type="entry name" value="FAD/NAD(P)-binding domain"/>
    <property type="match status" value="1"/>
</dbReference>
<keyword evidence="5" id="KW-1015">Disulfide bond</keyword>
<name>A0A7J5UQ14_9MICO</name>
<dbReference type="Proteomes" id="UP000451860">
    <property type="component" value="Unassembled WGS sequence"/>
</dbReference>
<dbReference type="RefSeq" id="WP_152202563.1">
    <property type="nucleotide sequence ID" value="NZ_VUKF01000015.1"/>
</dbReference>
<keyword evidence="1" id="KW-0001">2Fe-2S</keyword>
<dbReference type="Gene3D" id="3.30.9.10">
    <property type="entry name" value="D-Amino Acid Oxidase, subunit A, domain 2"/>
    <property type="match status" value="1"/>
</dbReference>
<dbReference type="InterPro" id="IPR036188">
    <property type="entry name" value="FAD/NAD-bd_sf"/>
</dbReference>
<dbReference type="GO" id="GO:0046872">
    <property type="term" value="F:metal ion binding"/>
    <property type="evidence" value="ECO:0007669"/>
    <property type="project" value="UniProtKB-KW"/>
</dbReference>
<dbReference type="PROSITE" id="PS51296">
    <property type="entry name" value="RIESKE"/>
    <property type="match status" value="1"/>
</dbReference>
<reference evidence="7 8" key="1">
    <citation type="submission" date="2019-10" db="EMBL/GenBank/DDBJ databases">
        <title>Georgenia wutianyii sp. nov. and Georgenia yuyongxinii sp. nov. isolated from plateau pika (Ochotona curzoniae) in the Qinghai-Tibet plateau of China.</title>
        <authorList>
            <person name="Tian Z."/>
        </authorList>
    </citation>
    <scope>NUCLEOTIDE SEQUENCE [LARGE SCALE GENOMIC DNA]</scope>
    <source>
        <strain evidence="7 8">DSM 21501</strain>
    </source>
</reference>
<keyword evidence="8" id="KW-1185">Reference proteome</keyword>
<dbReference type="SUPFAM" id="SSF50022">
    <property type="entry name" value="ISP domain"/>
    <property type="match status" value="1"/>
</dbReference>
<evidence type="ECO:0000256" key="2">
    <source>
        <dbReference type="ARBA" id="ARBA00022723"/>
    </source>
</evidence>